<proteinExistence type="predicted"/>
<evidence type="ECO:0000256" key="1">
    <source>
        <dbReference type="SAM" id="MobiDB-lite"/>
    </source>
</evidence>
<keyword evidence="3" id="KW-1185">Reference proteome</keyword>
<protein>
    <submittedName>
        <fullName evidence="2">Uncharacterized protein</fullName>
    </submittedName>
</protein>
<feature type="region of interest" description="Disordered" evidence="1">
    <location>
        <begin position="191"/>
        <end position="218"/>
    </location>
</feature>
<name>A0A7I7M6K4_9MYCO</name>
<evidence type="ECO:0000313" key="3">
    <source>
        <dbReference type="Proteomes" id="UP000466514"/>
    </source>
</evidence>
<evidence type="ECO:0000313" key="2">
    <source>
        <dbReference type="EMBL" id="BBX67821.1"/>
    </source>
</evidence>
<dbReference type="RefSeq" id="WP_163720922.1">
    <property type="nucleotide sequence ID" value="NZ_AP022574.1"/>
</dbReference>
<organism evidence="2 3">
    <name type="scientific">Mycolicibacterium psychrotolerans</name>
    <dbReference type="NCBI Taxonomy" id="216929"/>
    <lineage>
        <taxon>Bacteria</taxon>
        <taxon>Bacillati</taxon>
        <taxon>Actinomycetota</taxon>
        <taxon>Actinomycetes</taxon>
        <taxon>Mycobacteriales</taxon>
        <taxon>Mycobacteriaceae</taxon>
        <taxon>Mycolicibacterium</taxon>
    </lineage>
</organism>
<reference evidence="2 3" key="1">
    <citation type="journal article" date="2019" name="Emerg. Microbes Infect.">
        <title>Comprehensive subspecies identification of 175 nontuberculous mycobacteria species based on 7547 genomic profiles.</title>
        <authorList>
            <person name="Matsumoto Y."/>
            <person name="Kinjo T."/>
            <person name="Motooka D."/>
            <person name="Nabeya D."/>
            <person name="Jung N."/>
            <person name="Uechi K."/>
            <person name="Horii T."/>
            <person name="Iida T."/>
            <person name="Fujita J."/>
            <person name="Nakamura S."/>
        </authorList>
    </citation>
    <scope>NUCLEOTIDE SEQUENCE [LARGE SCALE GENOMIC DNA]</scope>
    <source>
        <strain evidence="2 3">JCM 13323</strain>
    </source>
</reference>
<dbReference type="KEGG" id="mpsc:MPSYJ_12820"/>
<accession>A0A7I7M6K4</accession>
<feature type="compositionally biased region" description="Polar residues" evidence="1">
    <location>
        <begin position="197"/>
        <end position="206"/>
    </location>
</feature>
<gene>
    <name evidence="2" type="ORF">MPSYJ_12820</name>
</gene>
<sequence length="218" mass="23790">MSSLPALQAEVEGYRNEAAEVAEEFSRVHAEIESDPSLTVVGKRERLEPLHAEVVEQIDTLRAREKAAVRGVKEELERRLFGLSATASNDPARVVSFRDAQSRARQLEDADDAAELYESAKRSGDNILATAVLERALVRGWSTIKQDFLESNTAARGDLDDLAALAMYGDNGFANLVHYVPPSLNLPHSAGMPTIPNLHSRSQPQGAQPLRSGFGTRS</sequence>
<dbReference type="AlphaFoldDB" id="A0A7I7M6K4"/>
<dbReference type="EMBL" id="AP022574">
    <property type="protein sequence ID" value="BBX67821.1"/>
    <property type="molecule type" value="Genomic_DNA"/>
</dbReference>
<dbReference type="Proteomes" id="UP000466514">
    <property type="component" value="Chromosome"/>
</dbReference>